<comment type="caution">
    <text evidence="1">The sequence shown here is derived from an EMBL/GenBank/DDBJ whole genome shotgun (WGS) entry which is preliminary data.</text>
</comment>
<keyword evidence="2" id="KW-1185">Reference proteome</keyword>
<name>A0A2V2MXI5_9EURY</name>
<dbReference type="Proteomes" id="UP000245657">
    <property type="component" value="Unassembled WGS sequence"/>
</dbReference>
<gene>
    <name evidence="1" type="ORF">DK846_15265</name>
</gene>
<dbReference type="AlphaFoldDB" id="A0A2V2MXI5"/>
<protein>
    <submittedName>
        <fullName evidence="1">Uncharacterized protein</fullName>
    </submittedName>
</protein>
<reference evidence="1 2" key="1">
    <citation type="submission" date="2018-05" db="EMBL/GenBank/DDBJ databases">
        <title>Draft genome of Methanospirillum lacunae Ki8-1.</title>
        <authorList>
            <person name="Dueholm M.S."/>
            <person name="Nielsen P.H."/>
            <person name="Bakmann L.F."/>
            <person name="Otzen D.E."/>
        </authorList>
    </citation>
    <scope>NUCLEOTIDE SEQUENCE [LARGE SCALE GENOMIC DNA]</scope>
    <source>
        <strain evidence="1 2">Ki8-1</strain>
    </source>
</reference>
<accession>A0A2V2MXI5</accession>
<evidence type="ECO:0000313" key="2">
    <source>
        <dbReference type="Proteomes" id="UP000245657"/>
    </source>
</evidence>
<proteinExistence type="predicted"/>
<evidence type="ECO:0000313" key="1">
    <source>
        <dbReference type="EMBL" id="PWR70106.1"/>
    </source>
</evidence>
<dbReference type="EMBL" id="QGMY01000016">
    <property type="protein sequence ID" value="PWR70106.1"/>
    <property type="molecule type" value="Genomic_DNA"/>
</dbReference>
<organism evidence="1 2">
    <name type="scientific">Methanospirillum lacunae</name>
    <dbReference type="NCBI Taxonomy" id="668570"/>
    <lineage>
        <taxon>Archaea</taxon>
        <taxon>Methanobacteriati</taxon>
        <taxon>Methanobacteriota</taxon>
        <taxon>Stenosarchaea group</taxon>
        <taxon>Methanomicrobia</taxon>
        <taxon>Methanomicrobiales</taxon>
        <taxon>Methanospirillaceae</taxon>
        <taxon>Methanospirillum</taxon>
    </lineage>
</organism>
<sequence length="81" mass="9613">MKHISTKFIKNSAIEFDSYDLFVDEEYKKSSFTPILMPSTQLFWTIIGSLHEVLREKIFNCQIQFPDEIREKLDQDSGWAH</sequence>